<comment type="caution">
    <text evidence="2">The sequence shown here is derived from an EMBL/GenBank/DDBJ whole genome shotgun (WGS) entry which is preliminary data.</text>
</comment>
<keyword evidence="3" id="KW-1185">Reference proteome</keyword>
<feature type="region of interest" description="Disordered" evidence="1">
    <location>
        <begin position="296"/>
        <end position="363"/>
    </location>
</feature>
<proteinExistence type="predicted"/>
<organism evidence="2 3">
    <name type="scientific">Elysia chlorotica</name>
    <name type="common">Eastern emerald elysia</name>
    <name type="synonym">Sea slug</name>
    <dbReference type="NCBI Taxonomy" id="188477"/>
    <lineage>
        <taxon>Eukaryota</taxon>
        <taxon>Metazoa</taxon>
        <taxon>Spiralia</taxon>
        <taxon>Lophotrochozoa</taxon>
        <taxon>Mollusca</taxon>
        <taxon>Gastropoda</taxon>
        <taxon>Heterobranchia</taxon>
        <taxon>Euthyneura</taxon>
        <taxon>Panpulmonata</taxon>
        <taxon>Sacoglossa</taxon>
        <taxon>Placobranchoidea</taxon>
        <taxon>Plakobranchidae</taxon>
        <taxon>Elysia</taxon>
    </lineage>
</organism>
<dbReference type="AlphaFoldDB" id="A0A433T0G1"/>
<dbReference type="EMBL" id="RQTK01000777">
    <property type="protein sequence ID" value="RUS75025.1"/>
    <property type="molecule type" value="Genomic_DNA"/>
</dbReference>
<feature type="region of interest" description="Disordered" evidence="1">
    <location>
        <begin position="1"/>
        <end position="35"/>
    </location>
</feature>
<accession>A0A433T0G1</accession>
<feature type="compositionally biased region" description="Polar residues" evidence="1">
    <location>
        <begin position="329"/>
        <end position="343"/>
    </location>
</feature>
<feature type="region of interest" description="Disordered" evidence="1">
    <location>
        <begin position="561"/>
        <end position="603"/>
    </location>
</feature>
<evidence type="ECO:0000313" key="2">
    <source>
        <dbReference type="EMBL" id="RUS75025.1"/>
    </source>
</evidence>
<sequence>MLYNPVAQSRRTRCQASSPNFLDDPEYSEESPVCSSAGDVNVDALDMISQRRKPRRRRSNLTKRLRRPKLKPSWDDCTIITPPQKPPRLDQALGPHRKRTFRKRCMPLYSCSAPRRSQGARGHTAKSGCMAGEWCTGIRPCWGFSPGNKHATCLRRRSQLTCVPSTNRNLHRKKTVVFHPEPVAYSQMYNPGKAFQLSKDKYGQSFGTVKETQWNWPMKKVKRPSWCASELCQPLSDKSLHDSVACVQPRDRRKFPCCNGNARNGQADPWKSDSGRLTTSESKAFRYLAQRLLEKDAQDTSPISPKHKQTFGKRDPSHRPGSYFESPVPNFSSLLSSDRTNGLQRRGRSKSRPSQKKYASDYTPRSKSLCNFKFNDGKKEFVPRYHSSSPEPVDACTTAMSNMQLKERELLDKYGIASEDSASDFGGNAGFSRHISNALTSSLWDPNLSSNDNCFGNKVSDRFQAAQCNDNNHLKKRHAWSPSRFERNVSQNWYSYGPSRGINPLGTANGFTRNYVPPSNIGANGALPWESVLQPRAATMPCAEVRLIQKYLDECGSSLFTQKRNSSPSRRESNGALEANNSQAECESKARHSTPPWRKVEGMKDYTRKDFKLDKEPEWKKSSGLSMGKTSRNFLGTRGRGLTGAYSSFSSDFPRMDRFLSTSSISEGGRKAADGRCGNMSRDQPGADARSVGARSKGLPSPPSNVCKFLNSDACSVQMSSHKASGKTGSALGDWQGGKAASASLRPVDSYLKEEEERLRRIGSILG</sequence>
<feature type="region of interest" description="Disordered" evidence="1">
    <location>
        <begin position="257"/>
        <end position="277"/>
    </location>
</feature>
<feature type="compositionally biased region" description="Polar residues" evidence="1">
    <location>
        <begin position="1"/>
        <end position="20"/>
    </location>
</feature>
<dbReference type="Proteomes" id="UP000271974">
    <property type="component" value="Unassembled WGS sequence"/>
</dbReference>
<evidence type="ECO:0000313" key="3">
    <source>
        <dbReference type="Proteomes" id="UP000271974"/>
    </source>
</evidence>
<name>A0A433T0G1_ELYCH</name>
<feature type="region of interest" description="Disordered" evidence="1">
    <location>
        <begin position="666"/>
        <end position="703"/>
    </location>
</feature>
<protein>
    <submittedName>
        <fullName evidence="2">Uncharacterized protein</fullName>
    </submittedName>
</protein>
<dbReference type="OrthoDB" id="10619152at2759"/>
<evidence type="ECO:0000256" key="1">
    <source>
        <dbReference type="SAM" id="MobiDB-lite"/>
    </source>
</evidence>
<reference evidence="2 3" key="1">
    <citation type="submission" date="2019-01" db="EMBL/GenBank/DDBJ databases">
        <title>A draft genome assembly of the solar-powered sea slug Elysia chlorotica.</title>
        <authorList>
            <person name="Cai H."/>
            <person name="Li Q."/>
            <person name="Fang X."/>
            <person name="Li J."/>
            <person name="Curtis N.E."/>
            <person name="Altenburger A."/>
            <person name="Shibata T."/>
            <person name="Feng M."/>
            <person name="Maeda T."/>
            <person name="Schwartz J.A."/>
            <person name="Shigenobu S."/>
            <person name="Lundholm N."/>
            <person name="Nishiyama T."/>
            <person name="Yang H."/>
            <person name="Hasebe M."/>
            <person name="Li S."/>
            <person name="Pierce S.K."/>
            <person name="Wang J."/>
        </authorList>
    </citation>
    <scope>NUCLEOTIDE SEQUENCE [LARGE SCALE GENOMIC DNA]</scope>
    <source>
        <strain evidence="2">EC2010</strain>
        <tissue evidence="2">Whole organism of an adult</tissue>
    </source>
</reference>
<gene>
    <name evidence="2" type="ORF">EGW08_017206</name>
</gene>
<feature type="compositionally biased region" description="Basic residues" evidence="1">
    <location>
        <begin position="345"/>
        <end position="355"/>
    </location>
</feature>